<evidence type="ECO:0000313" key="3">
    <source>
        <dbReference type="Proteomes" id="UP000799537"/>
    </source>
</evidence>
<accession>A0A6A6CJ62</accession>
<dbReference type="InterPro" id="IPR010730">
    <property type="entry name" value="HET"/>
</dbReference>
<dbReference type="Proteomes" id="UP000799537">
    <property type="component" value="Unassembled WGS sequence"/>
</dbReference>
<dbReference type="PANTHER" id="PTHR24148">
    <property type="entry name" value="ANKYRIN REPEAT DOMAIN-CONTAINING PROTEIN 39 HOMOLOG-RELATED"/>
    <property type="match status" value="1"/>
</dbReference>
<dbReference type="OrthoDB" id="3629193at2759"/>
<dbReference type="RefSeq" id="XP_033666628.1">
    <property type="nucleotide sequence ID" value="XM_033807053.1"/>
</dbReference>
<dbReference type="PANTHER" id="PTHR24148:SF64">
    <property type="entry name" value="HETEROKARYON INCOMPATIBILITY DOMAIN-CONTAINING PROTEIN"/>
    <property type="match status" value="1"/>
</dbReference>
<dbReference type="GeneID" id="54560325"/>
<evidence type="ECO:0000313" key="2">
    <source>
        <dbReference type="EMBL" id="KAF2165739.1"/>
    </source>
</evidence>
<feature type="domain" description="Heterokaryon incompatibility" evidence="1">
    <location>
        <begin position="75"/>
        <end position="232"/>
    </location>
</feature>
<protein>
    <recommendedName>
        <fullName evidence="1">Heterokaryon incompatibility domain-containing protein</fullName>
    </recommendedName>
</protein>
<dbReference type="AlphaFoldDB" id="A0A6A6CJ62"/>
<evidence type="ECO:0000259" key="1">
    <source>
        <dbReference type="Pfam" id="PF06985"/>
    </source>
</evidence>
<gene>
    <name evidence="2" type="ORF">M409DRAFT_24027</name>
</gene>
<proteinExistence type="predicted"/>
<dbReference type="Pfam" id="PF06985">
    <property type="entry name" value="HET"/>
    <property type="match status" value="1"/>
</dbReference>
<dbReference type="EMBL" id="ML993599">
    <property type="protein sequence ID" value="KAF2165739.1"/>
    <property type="molecule type" value="Genomic_DNA"/>
</dbReference>
<name>A0A6A6CJ62_ZASCE</name>
<reference evidence="2" key="1">
    <citation type="journal article" date="2020" name="Stud. Mycol.">
        <title>101 Dothideomycetes genomes: a test case for predicting lifestyles and emergence of pathogens.</title>
        <authorList>
            <person name="Haridas S."/>
            <person name="Albert R."/>
            <person name="Binder M."/>
            <person name="Bloem J."/>
            <person name="Labutti K."/>
            <person name="Salamov A."/>
            <person name="Andreopoulos B."/>
            <person name="Baker S."/>
            <person name="Barry K."/>
            <person name="Bills G."/>
            <person name="Bluhm B."/>
            <person name="Cannon C."/>
            <person name="Castanera R."/>
            <person name="Culley D."/>
            <person name="Daum C."/>
            <person name="Ezra D."/>
            <person name="Gonzalez J."/>
            <person name="Henrissat B."/>
            <person name="Kuo A."/>
            <person name="Liang C."/>
            <person name="Lipzen A."/>
            <person name="Lutzoni F."/>
            <person name="Magnuson J."/>
            <person name="Mondo S."/>
            <person name="Nolan M."/>
            <person name="Ohm R."/>
            <person name="Pangilinan J."/>
            <person name="Park H.-J."/>
            <person name="Ramirez L."/>
            <person name="Alfaro M."/>
            <person name="Sun H."/>
            <person name="Tritt A."/>
            <person name="Yoshinaga Y."/>
            <person name="Zwiers L.-H."/>
            <person name="Turgeon B."/>
            <person name="Goodwin S."/>
            <person name="Spatafora J."/>
            <person name="Crous P."/>
            <person name="Grigoriev I."/>
        </authorList>
    </citation>
    <scope>NUCLEOTIDE SEQUENCE</scope>
    <source>
        <strain evidence="2">ATCC 36951</strain>
    </source>
</reference>
<sequence length="563" mass="63910">MESPPRHGRHGGGAFPAVRPIDIGEETYQHQPLDDEVQQIRLLRYLGDTFSPQGWPILSFAVETTSLLAEPVRPYYAISYAWGEPDQWAVIALDGIPVKVPRTADEALRGVLMGHHNAACLKADYPFWIDAICIQQHHLPEKAKQVAMMRYIYPLAEAVLVWLGADDGATAAGFETATLLAKDYSECVKQREASNNFSEYFDDCPPPEGADWTAFDTLLRSRWFTRLWILQEVVYAKSVKCFRGRHFLPWGVLSEAVGWAYRQSFHLYLRSFSTYTSDYGQIGLMFVDLLFDMSDRTLNHDTFDELLVLNFGFRTSNAFDRIYSLLGLRGYRLAADLHPEERIVPDYEKSLADVYAQAMYLGIISSQSLRHLSFVPVRRSRASSWPSWVPQFNQLDLDDWSLLVAKRYTGTRYMACSDVPMTARRSADGKLLIVKGVRIGEIASVFCLSPIKDGMPYAEDTIAALYRGLAKAWFLEPLTAEVRKQAKEELETLAAIIKGPRSWKMQMFEYELVVRDFASFVFDVVAHCPELSGSEEAKRLLADAGAHDGNSLHFVWWLESMIC</sequence>
<dbReference type="InterPro" id="IPR052895">
    <property type="entry name" value="HetReg/Transcr_Mod"/>
</dbReference>
<organism evidence="2 3">
    <name type="scientific">Zasmidium cellare ATCC 36951</name>
    <dbReference type="NCBI Taxonomy" id="1080233"/>
    <lineage>
        <taxon>Eukaryota</taxon>
        <taxon>Fungi</taxon>
        <taxon>Dikarya</taxon>
        <taxon>Ascomycota</taxon>
        <taxon>Pezizomycotina</taxon>
        <taxon>Dothideomycetes</taxon>
        <taxon>Dothideomycetidae</taxon>
        <taxon>Mycosphaerellales</taxon>
        <taxon>Mycosphaerellaceae</taxon>
        <taxon>Zasmidium</taxon>
    </lineage>
</organism>
<keyword evidence="3" id="KW-1185">Reference proteome</keyword>